<reference evidence="4" key="1">
    <citation type="submission" date="2019-05" db="EMBL/GenBank/DDBJ databases">
        <title>Annotation for the trematode Fasciolopsis buski.</title>
        <authorList>
            <person name="Choi Y.-J."/>
        </authorList>
    </citation>
    <scope>NUCLEOTIDE SEQUENCE</scope>
    <source>
        <strain evidence="4">HT</strain>
        <tissue evidence="4">Whole worm</tissue>
    </source>
</reference>
<comment type="caution">
    <text evidence="4">The sequence shown here is derived from an EMBL/GenBank/DDBJ whole genome shotgun (WGS) entry which is preliminary data.</text>
</comment>
<organism evidence="4 5">
    <name type="scientific">Fasciolopsis buskii</name>
    <dbReference type="NCBI Taxonomy" id="27845"/>
    <lineage>
        <taxon>Eukaryota</taxon>
        <taxon>Metazoa</taxon>
        <taxon>Spiralia</taxon>
        <taxon>Lophotrochozoa</taxon>
        <taxon>Platyhelminthes</taxon>
        <taxon>Trematoda</taxon>
        <taxon>Digenea</taxon>
        <taxon>Plagiorchiida</taxon>
        <taxon>Echinostomata</taxon>
        <taxon>Echinostomatoidea</taxon>
        <taxon>Fasciolidae</taxon>
        <taxon>Fasciolopsis</taxon>
    </lineage>
</organism>
<gene>
    <name evidence="4" type="ORF">FBUS_06922</name>
</gene>
<accession>A0A8E0S5I8</accession>
<keyword evidence="5" id="KW-1185">Reference proteome</keyword>
<dbReference type="CDD" id="cd07401">
    <property type="entry name" value="MPP_TMEM62_N"/>
    <property type="match status" value="1"/>
</dbReference>
<dbReference type="EMBL" id="LUCM01001670">
    <property type="protein sequence ID" value="KAA0198519.1"/>
    <property type="molecule type" value="Genomic_DNA"/>
</dbReference>
<dbReference type="Pfam" id="PF24384">
    <property type="entry name" value="Ig_TMM62"/>
    <property type="match status" value="1"/>
</dbReference>
<feature type="domain" description="TMEM62 Ig-like" evidence="3">
    <location>
        <begin position="318"/>
        <end position="431"/>
    </location>
</feature>
<evidence type="ECO:0000259" key="3">
    <source>
        <dbReference type="Pfam" id="PF24384"/>
    </source>
</evidence>
<evidence type="ECO:0000256" key="1">
    <source>
        <dbReference type="SAM" id="Phobius"/>
    </source>
</evidence>
<sequence>MGRCFILSILSALIFVVIISHILHNFSLTTISDALLSEGDIKKTPVVMSDRLDRVFWFMQITDIHLSIFRAPSRATDFQHFCSEIVANIRPDLVLVSGDLTDGKTENMLGSRQYLEEWNTYSRILNESNVLNATRWLDIRGNHDAFNVPKIMHEENRFGVFGVQGPHHPQSYLFSLAKPFGNYSFIGLDACPTPGLKRPLNFFGFINQDTQESIRRLAGQTRQSNHTFWFGHYPTSTIISPSFNIREIIGNDGFAYFCGHLHTFMNLVPRMYTMQLQGFLELELGDWRDNRYYRVVAVDHDLVSFVDAQMIDPVKDLPIVLITNPKDARFLLPHKEPVSRIRHSTHIRILAWSKWPIDVVSVSIDNILLGNAIPAKSDKASQPVASPAPLFVLPWNASEYSTGSVHTIMVHVRDTHGNERMVTQPFNINGNPLWIYEILPGFFLRADHGWNLCLFFYLLWFSLFAAFALARYLSTKTNFSSRDRPCLIRGLIRLAHTNELLYPVLVYLVYQITCKLLSSCFHLL</sequence>
<evidence type="ECO:0000313" key="5">
    <source>
        <dbReference type="Proteomes" id="UP000728185"/>
    </source>
</evidence>
<proteinExistence type="predicted"/>
<evidence type="ECO:0000313" key="4">
    <source>
        <dbReference type="EMBL" id="KAA0198519.1"/>
    </source>
</evidence>
<dbReference type="Proteomes" id="UP000728185">
    <property type="component" value="Unassembled WGS sequence"/>
</dbReference>
<dbReference type="PANTHER" id="PTHR14795:SF0">
    <property type="entry name" value="TRANSMEMBRANE PROTEIN 62"/>
    <property type="match status" value="1"/>
</dbReference>
<keyword evidence="1" id="KW-1133">Transmembrane helix</keyword>
<dbReference type="Pfam" id="PF00149">
    <property type="entry name" value="Metallophos"/>
    <property type="match status" value="1"/>
</dbReference>
<dbReference type="GO" id="GO:0016787">
    <property type="term" value="F:hydrolase activity"/>
    <property type="evidence" value="ECO:0007669"/>
    <property type="project" value="InterPro"/>
</dbReference>
<dbReference type="InterPro" id="IPR041871">
    <property type="entry name" value="MPP_TMEM62"/>
</dbReference>
<keyword evidence="1 4" id="KW-0812">Transmembrane</keyword>
<protein>
    <submittedName>
        <fullName evidence="4">Transmembrane protein 62</fullName>
    </submittedName>
</protein>
<feature type="domain" description="Calcineurin-like phosphoesterase" evidence="2">
    <location>
        <begin position="57"/>
        <end position="263"/>
    </location>
</feature>
<dbReference type="InterPro" id="IPR004843">
    <property type="entry name" value="Calcineurin-like_PHP"/>
</dbReference>
<feature type="transmembrane region" description="Helical" evidence="1">
    <location>
        <begin position="454"/>
        <end position="474"/>
    </location>
</feature>
<name>A0A8E0S5I8_9TREM</name>
<dbReference type="SUPFAM" id="SSF56300">
    <property type="entry name" value="Metallo-dependent phosphatases"/>
    <property type="match status" value="1"/>
</dbReference>
<keyword evidence="1" id="KW-0472">Membrane</keyword>
<dbReference type="PANTHER" id="PTHR14795">
    <property type="entry name" value="HELICASE RELATED"/>
    <property type="match status" value="1"/>
</dbReference>
<dbReference type="OrthoDB" id="27234at2759"/>
<dbReference type="InterPro" id="IPR056229">
    <property type="entry name" value="Ig_TMM62"/>
</dbReference>
<dbReference type="AlphaFoldDB" id="A0A8E0S5I8"/>
<dbReference type="InterPro" id="IPR029052">
    <property type="entry name" value="Metallo-depent_PP-like"/>
</dbReference>
<evidence type="ECO:0000259" key="2">
    <source>
        <dbReference type="Pfam" id="PF00149"/>
    </source>
</evidence>
<dbReference type="Gene3D" id="3.60.21.10">
    <property type="match status" value="1"/>
</dbReference>